<keyword evidence="2" id="KW-1185">Reference proteome</keyword>
<dbReference type="RefSeq" id="WP_151564136.1">
    <property type="nucleotide sequence ID" value="NZ_WBMT01000012.1"/>
</dbReference>
<evidence type="ECO:0000313" key="2">
    <source>
        <dbReference type="Proteomes" id="UP000468735"/>
    </source>
</evidence>
<dbReference type="EMBL" id="WBMT01000012">
    <property type="protein sequence ID" value="KAB2346044.1"/>
    <property type="molecule type" value="Genomic_DNA"/>
</dbReference>
<reference evidence="1 2" key="1">
    <citation type="submission" date="2019-09" db="EMBL/GenBank/DDBJ databases">
        <title>Actinomadura physcomitrii sp. nov., a novel actinomycete isolated from moss [Physcomitrium sphaericum (Ludw) Fuernr].</title>
        <authorList>
            <person name="Zhuang X."/>
            <person name="Liu C."/>
        </authorList>
    </citation>
    <scope>NUCLEOTIDE SEQUENCE [LARGE SCALE GENOMIC DNA]</scope>
    <source>
        <strain evidence="1 2">HMC1</strain>
    </source>
</reference>
<organism evidence="1 2">
    <name type="scientific">Actinomadura rudentiformis</name>
    <dbReference type="NCBI Taxonomy" id="359158"/>
    <lineage>
        <taxon>Bacteria</taxon>
        <taxon>Bacillati</taxon>
        <taxon>Actinomycetota</taxon>
        <taxon>Actinomycetes</taxon>
        <taxon>Streptosporangiales</taxon>
        <taxon>Thermomonosporaceae</taxon>
        <taxon>Actinomadura</taxon>
    </lineage>
</organism>
<gene>
    <name evidence="1" type="ORF">F8566_25370</name>
</gene>
<sequence length="71" mass="7835">MSIRLSHGWVWQEPKVLGGSVRLNQVNYIVDPGYTEWIVAPVRAGKATVQIQGLPQSKGSARDVTFTFHVG</sequence>
<evidence type="ECO:0000313" key="1">
    <source>
        <dbReference type="EMBL" id="KAB2346044.1"/>
    </source>
</evidence>
<dbReference type="Proteomes" id="UP000468735">
    <property type="component" value="Unassembled WGS sequence"/>
</dbReference>
<comment type="caution">
    <text evidence="1">The sequence shown here is derived from an EMBL/GenBank/DDBJ whole genome shotgun (WGS) entry which is preliminary data.</text>
</comment>
<name>A0A6H9YMX1_9ACTN</name>
<protein>
    <submittedName>
        <fullName evidence="1">Uncharacterized protein</fullName>
    </submittedName>
</protein>
<dbReference type="AlphaFoldDB" id="A0A6H9YMX1"/>
<dbReference type="OrthoDB" id="4872293at2"/>
<proteinExistence type="predicted"/>
<accession>A0A6H9YMX1</accession>